<dbReference type="GO" id="GO:0003735">
    <property type="term" value="F:structural constituent of ribosome"/>
    <property type="evidence" value="ECO:0007669"/>
    <property type="project" value="InterPro"/>
</dbReference>
<proteinExistence type="inferred from homology"/>
<evidence type="ECO:0000256" key="2">
    <source>
        <dbReference type="ARBA" id="ARBA00011838"/>
    </source>
</evidence>
<organism evidence="8 9">
    <name type="scientific">Thermacetogenium phaeum</name>
    <dbReference type="NCBI Taxonomy" id="85874"/>
    <lineage>
        <taxon>Bacteria</taxon>
        <taxon>Bacillati</taxon>
        <taxon>Bacillota</taxon>
        <taxon>Clostridia</taxon>
        <taxon>Thermoanaerobacterales</taxon>
        <taxon>Thermoanaerobacteraceae</taxon>
        <taxon>Thermacetogenium</taxon>
    </lineage>
</organism>
<dbReference type="AlphaFoldDB" id="A0A124FK54"/>
<sequence length="209" mass="23013">MPKAALFNTEGVRIGEVELRDDVFGVPVNEHVLHQAVVRHLANRRAGTAATKTRGEVQGTGRKPWRQKGTGRARVGSIRSPLWRGGGIVFGPQPRSYRQAMPRKMRRLALKSALSARANEGAMIIIEDIQLPEPKTKEAIKLLQSLDAVSNALIVTGTEMPLVERATRNIPGVRLTMAERLNTYDVLLADKLVLTREALDKIEEVLGNA</sequence>
<keyword evidence="6" id="KW-0699">rRNA-binding</keyword>
<evidence type="ECO:0000313" key="8">
    <source>
        <dbReference type="EMBL" id="KUK36129.1"/>
    </source>
</evidence>
<dbReference type="SUPFAM" id="SSF52166">
    <property type="entry name" value="Ribosomal protein L4"/>
    <property type="match status" value="1"/>
</dbReference>
<comment type="caution">
    <text evidence="8">The sequence shown here is derived from an EMBL/GenBank/DDBJ whole genome shotgun (WGS) entry which is preliminary data.</text>
</comment>
<reference evidence="9" key="1">
    <citation type="journal article" date="2015" name="MBio">
        <title>Genome-Resolved Metagenomic Analysis Reveals Roles for Candidate Phyla and Other Microbial Community Members in Biogeochemical Transformations in Oil Reservoirs.</title>
        <authorList>
            <person name="Hu P."/>
            <person name="Tom L."/>
            <person name="Singh A."/>
            <person name="Thomas B.C."/>
            <person name="Baker B.J."/>
            <person name="Piceno Y.M."/>
            <person name="Andersen G.L."/>
            <person name="Banfield J.F."/>
        </authorList>
    </citation>
    <scope>NUCLEOTIDE SEQUENCE [LARGE SCALE GENOMIC DNA]</scope>
</reference>
<dbReference type="InterPro" id="IPR023574">
    <property type="entry name" value="Ribosomal_uL4_dom_sf"/>
</dbReference>
<evidence type="ECO:0000256" key="3">
    <source>
        <dbReference type="ARBA" id="ARBA00022980"/>
    </source>
</evidence>
<dbReference type="PATRIC" id="fig|85874.4.peg.580"/>
<evidence type="ECO:0000256" key="7">
    <source>
        <dbReference type="SAM" id="MobiDB-lite"/>
    </source>
</evidence>
<dbReference type="Proteomes" id="UP000053326">
    <property type="component" value="Unassembled WGS sequence"/>
</dbReference>
<dbReference type="GO" id="GO:0006412">
    <property type="term" value="P:translation"/>
    <property type="evidence" value="ECO:0007669"/>
    <property type="project" value="UniProtKB-UniRule"/>
</dbReference>
<evidence type="ECO:0000256" key="5">
    <source>
        <dbReference type="ARBA" id="ARBA00035244"/>
    </source>
</evidence>
<name>A0A124FK54_9THEO</name>
<comment type="similarity">
    <text evidence="1 6">Belongs to the universal ribosomal protein uL4 family.</text>
</comment>
<dbReference type="PANTHER" id="PTHR10746">
    <property type="entry name" value="50S RIBOSOMAL PROTEIN L4"/>
    <property type="match status" value="1"/>
</dbReference>
<dbReference type="PANTHER" id="PTHR10746:SF6">
    <property type="entry name" value="LARGE RIBOSOMAL SUBUNIT PROTEIN UL4M"/>
    <property type="match status" value="1"/>
</dbReference>
<keyword evidence="3 6" id="KW-0689">Ribosomal protein</keyword>
<comment type="function">
    <text evidence="6">Forms part of the polypeptide exit tunnel.</text>
</comment>
<dbReference type="InterPro" id="IPR013005">
    <property type="entry name" value="Ribosomal_uL4-like"/>
</dbReference>
<dbReference type="GO" id="GO:0005840">
    <property type="term" value="C:ribosome"/>
    <property type="evidence" value="ECO:0007669"/>
    <property type="project" value="UniProtKB-KW"/>
</dbReference>
<dbReference type="GO" id="GO:1990904">
    <property type="term" value="C:ribonucleoprotein complex"/>
    <property type="evidence" value="ECO:0007669"/>
    <property type="project" value="UniProtKB-KW"/>
</dbReference>
<comment type="function">
    <text evidence="6">One of the primary rRNA binding proteins, this protein initially binds near the 5'-end of the 23S rRNA. It is important during the early stages of 50S assembly. It makes multiple contacts with different domains of the 23S rRNA in the assembled 50S subunit and ribosome.</text>
</comment>
<dbReference type="GO" id="GO:0019843">
    <property type="term" value="F:rRNA binding"/>
    <property type="evidence" value="ECO:0007669"/>
    <property type="project" value="UniProtKB-UniRule"/>
</dbReference>
<evidence type="ECO:0000256" key="4">
    <source>
        <dbReference type="ARBA" id="ARBA00023274"/>
    </source>
</evidence>
<keyword evidence="6" id="KW-0694">RNA-binding</keyword>
<gene>
    <name evidence="6" type="primary">rplD</name>
    <name evidence="8" type="ORF">XD66_1161</name>
</gene>
<dbReference type="HAMAP" id="MF_01328_B">
    <property type="entry name" value="Ribosomal_uL4_B"/>
    <property type="match status" value="1"/>
</dbReference>
<evidence type="ECO:0000256" key="1">
    <source>
        <dbReference type="ARBA" id="ARBA00010528"/>
    </source>
</evidence>
<dbReference type="Pfam" id="PF00573">
    <property type="entry name" value="Ribosomal_L4"/>
    <property type="match status" value="1"/>
</dbReference>
<dbReference type="NCBIfam" id="TIGR03953">
    <property type="entry name" value="rplD_bact"/>
    <property type="match status" value="1"/>
</dbReference>
<accession>A0A124FK54</accession>
<dbReference type="Gene3D" id="3.40.1370.10">
    <property type="match status" value="1"/>
</dbReference>
<dbReference type="EMBL" id="LGFO01000158">
    <property type="protein sequence ID" value="KUK36129.1"/>
    <property type="molecule type" value="Genomic_DNA"/>
</dbReference>
<keyword evidence="4 6" id="KW-0687">Ribonucleoprotein</keyword>
<dbReference type="InterPro" id="IPR002136">
    <property type="entry name" value="Ribosomal_uL4"/>
</dbReference>
<feature type="region of interest" description="Disordered" evidence="7">
    <location>
        <begin position="46"/>
        <end position="71"/>
    </location>
</feature>
<protein>
    <recommendedName>
        <fullName evidence="5 6">Large ribosomal subunit protein uL4</fullName>
    </recommendedName>
</protein>
<evidence type="ECO:0000256" key="6">
    <source>
        <dbReference type="HAMAP-Rule" id="MF_01328"/>
    </source>
</evidence>
<comment type="subunit">
    <text evidence="2 6">Part of the 50S ribosomal subunit.</text>
</comment>
<evidence type="ECO:0000313" key="9">
    <source>
        <dbReference type="Proteomes" id="UP000053326"/>
    </source>
</evidence>